<proteinExistence type="predicted"/>
<evidence type="ECO:0000313" key="4">
    <source>
        <dbReference type="Proteomes" id="UP000271256"/>
    </source>
</evidence>
<feature type="region of interest" description="Disordered" evidence="1">
    <location>
        <begin position="1"/>
        <end position="30"/>
    </location>
</feature>
<dbReference type="InterPro" id="IPR022409">
    <property type="entry name" value="PKD/Chitinase_dom"/>
</dbReference>
<dbReference type="SUPFAM" id="SSF49299">
    <property type="entry name" value="PKD domain"/>
    <property type="match status" value="4"/>
</dbReference>
<dbReference type="GO" id="GO:0031410">
    <property type="term" value="C:cytoplasmic vesicle"/>
    <property type="evidence" value="ECO:0007669"/>
    <property type="project" value="TreeGrafter"/>
</dbReference>
<dbReference type="EMBL" id="RBWE01000001">
    <property type="protein sequence ID" value="RKO65710.1"/>
    <property type="molecule type" value="Genomic_DNA"/>
</dbReference>
<dbReference type="Pfam" id="PF18911">
    <property type="entry name" value="PKD_4"/>
    <property type="match status" value="1"/>
</dbReference>
<evidence type="ECO:0000256" key="1">
    <source>
        <dbReference type="SAM" id="MobiDB-lite"/>
    </source>
</evidence>
<accession>A0A494WYK8</accession>
<dbReference type="PROSITE" id="PS50093">
    <property type="entry name" value="PKD"/>
    <property type="match status" value="1"/>
</dbReference>
<protein>
    <submittedName>
        <fullName evidence="3">PKD domain-containing protein</fullName>
    </submittedName>
</protein>
<dbReference type="InterPro" id="IPR035986">
    <property type="entry name" value="PKD_dom_sf"/>
</dbReference>
<feature type="domain" description="PKD" evidence="2">
    <location>
        <begin position="30"/>
        <end position="87"/>
    </location>
</feature>
<comment type="caution">
    <text evidence="3">The sequence shown here is derived from an EMBL/GenBank/DDBJ whole genome shotgun (WGS) entry which is preliminary data.</text>
</comment>
<name>A0A494WYK8_9FIRM</name>
<keyword evidence="4" id="KW-1185">Reference proteome</keyword>
<reference evidence="3 4" key="1">
    <citation type="submission" date="2018-10" db="EMBL/GenBank/DDBJ databases">
        <authorList>
            <person name="Grouzdev D.S."/>
            <person name="Krutkina M.S."/>
            <person name="Tourova T.P."/>
            <person name="Nazina T.N."/>
        </authorList>
    </citation>
    <scope>NUCLEOTIDE SEQUENCE [LARGE SCALE GENOMIC DNA]</scope>
    <source>
        <strain evidence="3 4">435</strain>
    </source>
</reference>
<dbReference type="PANTHER" id="PTHR46182">
    <property type="entry name" value="FI19480P1"/>
    <property type="match status" value="1"/>
</dbReference>
<organism evidence="3 4">
    <name type="scientific">Desulfofundulus salinus</name>
    <dbReference type="NCBI Taxonomy" id="2419843"/>
    <lineage>
        <taxon>Bacteria</taxon>
        <taxon>Bacillati</taxon>
        <taxon>Bacillota</taxon>
        <taxon>Clostridia</taxon>
        <taxon>Eubacteriales</taxon>
        <taxon>Peptococcaceae</taxon>
        <taxon>Desulfofundulus</taxon>
    </lineage>
</organism>
<dbReference type="Proteomes" id="UP000271256">
    <property type="component" value="Unassembled WGS sequence"/>
</dbReference>
<sequence length="1307" mass="146190">MEPVADFTVSNPNPEENESVTLRDASEHPGEEYGERIVSWTWVIEGVGTKTGKTVSVSWPVAGTYKITLTVTDQDGDSDSKTKSVVVAAAPPVANISVSPTRILAGREVTISGDGSTAGGGRTILLDQNEWQIIRPNGSLKWSGVQRYPANPPPPNQMFDSPGTWKVRLRVTDSGGNKSEWAEEIVEVLSDQPPVADFWVSIGAVRNTVDNFSLTVYDQSQLPVPDAFEDRIFRRTWTLIYDKNNNGVFGDSADEIISAADTNKSARILQSSNNDPNPKLVFYQTGRYKLTLKIQEEWYGWGKWNPGLQADTSSKPNNECVITVQNLPPYVSIGTSRPEPKADILFVLGQIDNKRDYLNAFNANLPGFLGKLAEYGIDARAYQNDAMSTGSVTRVDQSDYYIYLIGDPTAPIYKVYVQRNGGGFHVERRDQSGNYVLALKTVSYGGNDIDLHADGHGYGYGVTVDNNGQIVTNFRCGHDDSYRTIWVDANGVIHVRYYVAWDQGYNSTQIWDFYDGKVELVKTNTDGRTPYRTLTQEDADTIRVYGSHSGTWELTYTLNYPPTLGKLQEVSQGTPWRSGVTRFLVLMNNATFQDYSQKAQFVSYMKNNSIGLIAEAGAANYSQCNQLVSEIGRDIVFTINDAASDLNEIANYIIDLLGQRDMLANVVLVNQKFITTSTENDRESDAIIARVWQYYHDPNTIMGYTLSNSWGLNTDVHGKTFSQPLTSFSKPGTYTVKYRIQDQPPNSPYWNDPDAGRKWSQWAEMKIYVHRRPVAAFTVSNSNPVVGQTIVFTDQSYDPDLQYTDPEGKKGIRTWEWQYRVNGGKWITDSKPPAAITEPGTMDVRLRVQDALGAWSDWAYRSINVQNRKPRAYFEASPNPAGKNETVTLVDLSTDPDGDRIVAWEWTIVGGTSSNRITEVRLRGNSESNYDYGYLYGWNGSSWVQMARYSGSYDVVVNAASFGNITKLKVRLTTDGSVIWSPTYVEAYQVTINGQTVTPRGLYLTTSSNYQNLWSGEWTAPQVPTESKYYTKNLTLSWANPGSYRVTLKVKDEHGLWSDPYTGTVTVEDRLPNRPPVARMTARSPVYAGETLTVNGTSSYDPDPGDYVRRAYWRYKPPGGDWVGPYTQIRGAADFLKFSIVPRDDQVGQWQFELVVEDSRGACSTPAVLTVEVREGFEVHGSIEPNPGERGRNVTIKASAVRPSDGQPVSVDSMKVIIPLPQKPDGSAALPPGWSSREAWMTYNPGDKTWYYTYTIPERTVRGRWPDDGFYLVKVVGYRSGAAKEDVMQLEIKGHILRRLIIRTISW</sequence>
<gene>
    <name evidence="3" type="ORF">D7024_01150</name>
</gene>
<evidence type="ECO:0000259" key="2">
    <source>
        <dbReference type="PROSITE" id="PS50093"/>
    </source>
</evidence>
<dbReference type="Gene3D" id="2.60.40.10">
    <property type="entry name" value="Immunoglobulins"/>
    <property type="match status" value="5"/>
</dbReference>
<dbReference type="InterPro" id="IPR000601">
    <property type="entry name" value="PKD_dom"/>
</dbReference>
<dbReference type="PANTHER" id="PTHR46182:SF2">
    <property type="entry name" value="FI19480P1"/>
    <property type="match status" value="1"/>
</dbReference>
<dbReference type="GO" id="GO:0016020">
    <property type="term" value="C:membrane"/>
    <property type="evidence" value="ECO:0007669"/>
    <property type="project" value="TreeGrafter"/>
</dbReference>
<evidence type="ECO:0000313" key="3">
    <source>
        <dbReference type="EMBL" id="RKO65710.1"/>
    </source>
</evidence>
<dbReference type="InterPro" id="IPR013783">
    <property type="entry name" value="Ig-like_fold"/>
</dbReference>
<dbReference type="SMART" id="SM00089">
    <property type="entry name" value="PKD"/>
    <property type="match status" value="6"/>
</dbReference>
<dbReference type="CDD" id="cd00146">
    <property type="entry name" value="PKD"/>
    <property type="match status" value="1"/>
</dbReference>
<dbReference type="InterPro" id="IPR029865">
    <property type="entry name" value="KIAA0319-like"/>
</dbReference>